<organism evidence="1 2">
    <name type="scientific">Haloterrigena gelatinilytica</name>
    <dbReference type="NCBI Taxonomy" id="2741724"/>
    <lineage>
        <taxon>Archaea</taxon>
        <taxon>Methanobacteriati</taxon>
        <taxon>Methanobacteriota</taxon>
        <taxon>Stenosarchaea group</taxon>
        <taxon>Halobacteria</taxon>
        <taxon>Halobacteriales</taxon>
        <taxon>Natrialbaceae</taxon>
        <taxon>Haloterrigena</taxon>
    </lineage>
</organism>
<evidence type="ECO:0000313" key="2">
    <source>
        <dbReference type="Proteomes" id="UP001016761"/>
    </source>
</evidence>
<accession>A0ABX2LKQ5</accession>
<proteinExistence type="predicted"/>
<evidence type="ECO:0000313" key="1">
    <source>
        <dbReference type="EMBL" id="NUC75003.1"/>
    </source>
</evidence>
<name>A0ABX2LKQ5_9EURY</name>
<protein>
    <submittedName>
        <fullName evidence="1">Uncharacterized protein</fullName>
    </submittedName>
</protein>
<sequence>MSGVERVHVEVDFPVPEEAEELNADDYRGVLKEEFESFLAVDADVSVNFRGEGDE</sequence>
<gene>
    <name evidence="1" type="ORF">HTZ84_22320</name>
</gene>
<comment type="caution">
    <text evidence="1">The sequence shown here is derived from an EMBL/GenBank/DDBJ whole genome shotgun (WGS) entry which is preliminary data.</text>
</comment>
<dbReference type="EMBL" id="JABUQZ010000003">
    <property type="protein sequence ID" value="NUC75003.1"/>
    <property type="molecule type" value="Genomic_DNA"/>
</dbReference>
<reference evidence="1 2" key="1">
    <citation type="submission" date="2020-06" db="EMBL/GenBank/DDBJ databases">
        <title>Haloterrigena sp. nov., an extremely halophilic archaeon isolated from a saline sediment.</title>
        <authorList>
            <person name="Liu B.-B."/>
        </authorList>
    </citation>
    <scope>NUCLEOTIDE SEQUENCE [LARGE SCALE GENOMIC DNA]</scope>
    <source>
        <strain evidence="1 2">SYSU A558-1</strain>
    </source>
</reference>
<dbReference type="RefSeq" id="WP_174682841.1">
    <property type="nucleotide sequence ID" value="NZ_JABUQZ010000003.1"/>
</dbReference>
<dbReference type="Proteomes" id="UP001016761">
    <property type="component" value="Unassembled WGS sequence"/>
</dbReference>
<keyword evidence="2" id="KW-1185">Reference proteome</keyword>